<comment type="caution">
    <text evidence="2">The sequence shown here is derived from an EMBL/GenBank/DDBJ whole genome shotgun (WGS) entry which is preliminary data.</text>
</comment>
<evidence type="ECO:0000259" key="1">
    <source>
        <dbReference type="Pfam" id="PF02602"/>
    </source>
</evidence>
<dbReference type="InterPro" id="IPR003754">
    <property type="entry name" value="4pyrrol_synth_uPrphyn_synth"/>
</dbReference>
<accession>A0A940XMA4</accession>
<reference evidence="2" key="1">
    <citation type="submission" date="2021-04" db="EMBL/GenBank/DDBJ databases">
        <title>Genome seq and assembly of Streptomyces sp. RG38.</title>
        <authorList>
            <person name="Chhetri G."/>
        </authorList>
    </citation>
    <scope>NUCLEOTIDE SEQUENCE</scope>
    <source>
        <strain evidence="2">RG38</strain>
    </source>
</reference>
<keyword evidence="2" id="KW-0456">Lyase</keyword>
<evidence type="ECO:0000313" key="2">
    <source>
        <dbReference type="EMBL" id="MBQ0828981.1"/>
    </source>
</evidence>
<feature type="domain" description="Tetrapyrrole biosynthesis uroporphyrinogen III synthase" evidence="1">
    <location>
        <begin position="18"/>
        <end position="259"/>
    </location>
</feature>
<dbReference type="GO" id="GO:0006780">
    <property type="term" value="P:uroporphyrinogen III biosynthetic process"/>
    <property type="evidence" value="ECO:0007669"/>
    <property type="project" value="InterPro"/>
</dbReference>
<dbReference type="GO" id="GO:0004852">
    <property type="term" value="F:uroporphyrinogen-III synthase activity"/>
    <property type="evidence" value="ECO:0007669"/>
    <property type="project" value="UniProtKB-EC"/>
</dbReference>
<dbReference type="InterPro" id="IPR036108">
    <property type="entry name" value="4pyrrol_syn_uPrphyn_synt_sf"/>
</dbReference>
<sequence length="280" mass="29662">MPLAGFTVGVTAARRAEEFAALLRRRGAEVVHGPALRTVPLADDTELLAATRRLTERAPDVVVANTAVGFRGWLEAAEGWGLGPALLDRLRAAELLARGPKVTGAIRAAGLTERWSPSSEALAEVLDRLLAEGVDGRRVAVQLHGEPLTEFVGALRSGGADVVEVPVYRWLPPEDPAPLDRLLDALLERRLDAVTFTSAPAAVSLLTRARERGLLDGLLAALGHDVLAACVGPVTAAPLAARGVPTVHPERFRLGPLVQLLCRDLPERARPARGTGHPKG</sequence>
<proteinExistence type="predicted"/>
<dbReference type="AlphaFoldDB" id="A0A940XMA4"/>
<dbReference type="CDD" id="cd06578">
    <property type="entry name" value="HemD"/>
    <property type="match status" value="1"/>
</dbReference>
<protein>
    <submittedName>
        <fullName evidence="2">Uroporphyrinogen-III synthase</fullName>
        <ecNumber evidence="2">4.2.1.75</ecNumber>
    </submittedName>
</protein>
<dbReference type="InterPro" id="IPR039793">
    <property type="entry name" value="UROS/Hem4"/>
</dbReference>
<dbReference type="EMBL" id="JAGPNL010000006">
    <property type="protein sequence ID" value="MBQ0828981.1"/>
    <property type="molecule type" value="Genomic_DNA"/>
</dbReference>
<dbReference type="Pfam" id="PF02602">
    <property type="entry name" value="HEM4"/>
    <property type="match status" value="1"/>
</dbReference>
<dbReference type="Gene3D" id="3.40.50.10090">
    <property type="match status" value="2"/>
</dbReference>
<keyword evidence="3" id="KW-1185">Reference proteome</keyword>
<name>A0A940XMA4_9ACTN</name>
<gene>
    <name evidence="2" type="ORF">J5Y05_21145</name>
</gene>
<dbReference type="SUPFAM" id="SSF69618">
    <property type="entry name" value="HemD-like"/>
    <property type="match status" value="1"/>
</dbReference>
<dbReference type="Proteomes" id="UP000677875">
    <property type="component" value="Unassembled WGS sequence"/>
</dbReference>
<organism evidence="2 3">
    <name type="scientific">Streptomyces tagetis</name>
    <dbReference type="NCBI Taxonomy" id="2820809"/>
    <lineage>
        <taxon>Bacteria</taxon>
        <taxon>Bacillati</taxon>
        <taxon>Actinomycetota</taxon>
        <taxon>Actinomycetes</taxon>
        <taxon>Kitasatosporales</taxon>
        <taxon>Streptomycetaceae</taxon>
        <taxon>Streptomyces</taxon>
    </lineage>
</organism>
<evidence type="ECO:0000313" key="3">
    <source>
        <dbReference type="Proteomes" id="UP000677875"/>
    </source>
</evidence>
<dbReference type="NCBIfam" id="NF005568">
    <property type="entry name" value="PRK07239.1"/>
    <property type="match status" value="1"/>
</dbReference>
<dbReference type="PANTHER" id="PTHR40082:SF1">
    <property type="entry name" value="BLR5956 PROTEIN"/>
    <property type="match status" value="1"/>
</dbReference>
<dbReference type="PANTHER" id="PTHR40082">
    <property type="entry name" value="BLR5956 PROTEIN"/>
    <property type="match status" value="1"/>
</dbReference>
<dbReference type="EC" id="4.2.1.75" evidence="2"/>